<keyword evidence="2" id="KW-0547">Nucleotide-binding</keyword>
<comment type="similarity">
    <text evidence="1">Belongs to the TrbE/VirB4 family.</text>
</comment>
<dbReference type="InterPro" id="IPR018145">
    <property type="entry name" value="CagE_TrbE_VirB_cntrl_dom"/>
</dbReference>
<dbReference type="Pfam" id="PF03135">
    <property type="entry name" value="CagE_TrbE_VirB"/>
    <property type="match status" value="1"/>
</dbReference>
<dbReference type="InterPro" id="IPR027417">
    <property type="entry name" value="P-loop_NTPase"/>
</dbReference>
<comment type="caution">
    <text evidence="5">The sequence shown here is derived from an EMBL/GenBank/DDBJ whole genome shotgun (WGS) entry which is preliminary data.</text>
</comment>
<evidence type="ECO:0000313" key="6">
    <source>
        <dbReference type="Proteomes" id="UP001197378"/>
    </source>
</evidence>
<dbReference type="RefSeq" id="WP_215885592.1">
    <property type="nucleotide sequence ID" value="NZ_JAAXYO010000123.1"/>
</dbReference>
<keyword evidence="6" id="KW-1185">Reference proteome</keyword>
<evidence type="ECO:0000256" key="1">
    <source>
        <dbReference type="ARBA" id="ARBA00006512"/>
    </source>
</evidence>
<protein>
    <submittedName>
        <fullName evidence="5">Conjugal transfer protein TrbE</fullName>
    </submittedName>
</protein>
<dbReference type="PANTHER" id="PTHR30121">
    <property type="entry name" value="UNCHARACTERIZED PROTEIN YJGR-RELATED"/>
    <property type="match status" value="1"/>
</dbReference>
<dbReference type="AlphaFoldDB" id="A0AAE3CJZ8"/>
<dbReference type="GO" id="GO:0005524">
    <property type="term" value="F:ATP binding"/>
    <property type="evidence" value="ECO:0007669"/>
    <property type="project" value="UniProtKB-KW"/>
</dbReference>
<evidence type="ECO:0000259" key="4">
    <source>
        <dbReference type="SMART" id="SM00382"/>
    </source>
</evidence>
<sequence>MLNIKEFRAQDLALPDLLNPAILAGEISLLGKRCAVLLNKDGSFLASLRFAGPDLESLSYAATNRVSAIFNAALSRLGSGWTVQNGAIRIPADGYIEEDRLFFPDPISALIDAERRLQFAAEGQHFLSRYYLDFTWQTPPESEVSAGQMFVESKKDIQRDSFDMLLKKFEDSLASVTGLLRQQFLLSPLDAKGLLTHYHECLTGRIHGVNPPTIPAYLDVLLGHHDFVGGLEPSMDGEPIEVVTVTGYPDRTRPELLEELHNLPFPLRYTTRFIVQDQMESKKLVAQYREKWASSKYSLKDYLSAAMDKGQVRQDRADQYKAALEQETVLADADVSSGAVRLGYFTATIVLRAASARVLEDRARIVMNLLGNAGFVAKRETVNVVEAFLGSLPGHTWENVRRPVLSSLNFVDLSPKTAVWAGDEDCPSPLMKLNGRKAPCLTYAKTSGSTPFRFNFHVSDVGHSLILGPTGAGKSSLLGLIAAQWLRYPKARVVSFDKGRSLFALTEAVGGQHYDLGGEYGKLSFAPLAHVDQPSDRVVSEEWLESLAVLQGVAVTARERAILHQAVEGLAQEQGRSITDMVSLLQDERLKQALGVYTGTGKYADLLDAREDGLDLSSRFVTFEMDSLPQGDAARGIVVPILLYLFHRIETLLDGSPTLIVLDEAWTLIDNPLFLAKIREWLKVLRKKNALVVFATQSLADLIGSPLLPVLQESCPTKIFLPNIEAGSATLLPMYSAFGLADKQVEILQTATPKQDYYISSPLGQRLVSFAMGPVALAFCAVSDPRDVKRVAELRDQHGPTWPVQWLQERLPADIRDGWVQHLERQYGTSS</sequence>
<accession>A0AAE3CJZ8</accession>
<feature type="domain" description="AAA+ ATPase" evidence="4">
    <location>
        <begin position="460"/>
        <end position="721"/>
    </location>
</feature>
<dbReference type="SUPFAM" id="SSF52540">
    <property type="entry name" value="P-loop containing nucleoside triphosphate hydrolases"/>
    <property type="match status" value="1"/>
</dbReference>
<dbReference type="Proteomes" id="UP001197378">
    <property type="component" value="Unassembled WGS sequence"/>
</dbReference>
<gene>
    <name evidence="5" type="ORF">HFQ13_08485</name>
</gene>
<organism evidence="5 6">
    <name type="scientific">Igneacidithiobacillus copahuensis</name>
    <dbReference type="NCBI Taxonomy" id="2724909"/>
    <lineage>
        <taxon>Bacteria</taxon>
        <taxon>Pseudomonadati</taxon>
        <taxon>Pseudomonadota</taxon>
        <taxon>Acidithiobacillia</taxon>
        <taxon>Acidithiobacillales</taxon>
        <taxon>Acidithiobacillaceae</taxon>
        <taxon>Igneacidithiobacillus</taxon>
    </lineage>
</organism>
<reference evidence="5" key="1">
    <citation type="journal article" date="2021" name="ISME J.">
        <title>Genomic evolution of the class Acidithiobacillia: deep-branching Proteobacteria living in extreme acidic conditions.</title>
        <authorList>
            <person name="Moya-Beltran A."/>
            <person name="Beard S."/>
            <person name="Rojas-Villalobos C."/>
            <person name="Issotta F."/>
            <person name="Gallardo Y."/>
            <person name="Ulloa R."/>
            <person name="Giaveno A."/>
            <person name="Degli Esposti M."/>
            <person name="Johnson D.B."/>
            <person name="Quatrini R."/>
        </authorList>
    </citation>
    <scope>NUCLEOTIDE SEQUENCE</scope>
    <source>
        <strain evidence="5">VAN18-1</strain>
    </source>
</reference>
<dbReference type="InterPro" id="IPR003593">
    <property type="entry name" value="AAA+_ATPase"/>
</dbReference>
<dbReference type="SMART" id="SM00382">
    <property type="entry name" value="AAA"/>
    <property type="match status" value="1"/>
</dbReference>
<proteinExistence type="inferred from homology"/>
<dbReference type="PANTHER" id="PTHR30121:SF12">
    <property type="entry name" value="TYPE IV SECRETION SYSTEM PROTEIN CAGE"/>
    <property type="match status" value="1"/>
</dbReference>
<name>A0AAE3CJZ8_9PROT</name>
<dbReference type="InterPro" id="IPR051162">
    <property type="entry name" value="T4SS_component"/>
</dbReference>
<dbReference type="Gene3D" id="3.40.50.300">
    <property type="entry name" value="P-loop containing nucleotide triphosphate hydrolases"/>
    <property type="match status" value="2"/>
</dbReference>
<evidence type="ECO:0000256" key="2">
    <source>
        <dbReference type="ARBA" id="ARBA00022741"/>
    </source>
</evidence>
<dbReference type="Pfam" id="PF19044">
    <property type="entry name" value="P-loop_TraG"/>
    <property type="match status" value="1"/>
</dbReference>
<keyword evidence="3" id="KW-0067">ATP-binding</keyword>
<evidence type="ECO:0000256" key="3">
    <source>
        <dbReference type="ARBA" id="ARBA00022840"/>
    </source>
</evidence>
<dbReference type="CDD" id="cd01127">
    <property type="entry name" value="TrwB_TraG_TraD_VirD4"/>
    <property type="match status" value="1"/>
</dbReference>
<dbReference type="EMBL" id="JAAXYO010000123">
    <property type="protein sequence ID" value="MBU2788239.1"/>
    <property type="molecule type" value="Genomic_DNA"/>
</dbReference>
<dbReference type="InterPro" id="IPR043964">
    <property type="entry name" value="P-loop_TraG"/>
</dbReference>
<evidence type="ECO:0000313" key="5">
    <source>
        <dbReference type="EMBL" id="MBU2788239.1"/>
    </source>
</evidence>